<dbReference type="EMBL" id="JAAAWN010000037">
    <property type="protein sequence ID" value="NDV93067.1"/>
    <property type="molecule type" value="Genomic_DNA"/>
</dbReference>
<proteinExistence type="predicted"/>
<evidence type="ECO:0000313" key="3">
    <source>
        <dbReference type="Proteomes" id="UP000470213"/>
    </source>
</evidence>
<dbReference type="AlphaFoldDB" id="A0A7X5LPA0"/>
<gene>
    <name evidence="2" type="ORF">GTH32_18015</name>
</gene>
<name>A0A7X5LPA0_9ALTE</name>
<feature type="region of interest" description="Disordered" evidence="1">
    <location>
        <begin position="98"/>
        <end position="125"/>
    </location>
</feature>
<comment type="caution">
    <text evidence="2">The sequence shown here is derived from an EMBL/GenBank/DDBJ whole genome shotgun (WGS) entry which is preliminary data.</text>
</comment>
<sequence length="125" mass="13980">MTRPSFVHILAWNEYHDILKDPRVSQISKLNAAGSFLAASAICENRRVHNNTVLKLALVNPRHAKLTICDCDLAGKRNAKSIGRSVVATYSQPMNKPNSVTAVDFQSSPWYHGPNSPERRSLRRV</sequence>
<dbReference type="Proteomes" id="UP000470213">
    <property type="component" value="Unassembled WGS sequence"/>
</dbReference>
<protein>
    <submittedName>
        <fullName evidence="2">Uncharacterized protein</fullName>
    </submittedName>
</protein>
<evidence type="ECO:0000256" key="1">
    <source>
        <dbReference type="SAM" id="MobiDB-lite"/>
    </source>
</evidence>
<reference evidence="2 3" key="1">
    <citation type="submission" date="2020-01" db="EMBL/GenBank/DDBJ databases">
        <authorList>
            <person name="Chen J."/>
            <person name="Zhu S."/>
            <person name="Yang J."/>
        </authorList>
    </citation>
    <scope>NUCLEOTIDE SEQUENCE [LARGE SCALE GENOMIC DNA]</scope>
    <source>
        <strain evidence="2 3">345S023</strain>
    </source>
</reference>
<organism evidence="2 3">
    <name type="scientific">Alteromonas profundi</name>
    <dbReference type="NCBI Taxonomy" id="2696062"/>
    <lineage>
        <taxon>Bacteria</taxon>
        <taxon>Pseudomonadati</taxon>
        <taxon>Pseudomonadota</taxon>
        <taxon>Gammaproteobacteria</taxon>
        <taxon>Alteromonadales</taxon>
        <taxon>Alteromonadaceae</taxon>
        <taxon>Alteromonas/Salinimonas group</taxon>
        <taxon>Alteromonas</taxon>
    </lineage>
</organism>
<accession>A0A7X5LPA0</accession>
<evidence type="ECO:0000313" key="2">
    <source>
        <dbReference type="EMBL" id="NDV93067.1"/>
    </source>
</evidence>
<dbReference type="RefSeq" id="WP_163088393.1">
    <property type="nucleotide sequence ID" value="NZ_JAAAWN010000037.1"/>
</dbReference>
<keyword evidence="3" id="KW-1185">Reference proteome</keyword>
<feature type="compositionally biased region" description="Polar residues" evidence="1">
    <location>
        <begin position="98"/>
        <end position="109"/>
    </location>
</feature>